<dbReference type="GO" id="GO:0005509">
    <property type="term" value="F:calcium ion binding"/>
    <property type="evidence" value="ECO:0007669"/>
    <property type="project" value="InterPro"/>
</dbReference>
<evidence type="ECO:0000256" key="1">
    <source>
        <dbReference type="ARBA" id="ARBA00022737"/>
    </source>
</evidence>
<keyword evidence="2" id="KW-0106">Calcium</keyword>
<protein>
    <recommendedName>
        <fullName evidence="3">EF-hand domain-containing protein</fullName>
    </recommendedName>
</protein>
<dbReference type="PROSITE" id="PS00018">
    <property type="entry name" value="EF_HAND_1"/>
    <property type="match status" value="2"/>
</dbReference>
<name>A0A835LT37_9MAGN</name>
<dbReference type="InterPro" id="IPR018247">
    <property type="entry name" value="EF_Hand_1_Ca_BS"/>
</dbReference>
<evidence type="ECO:0000259" key="3">
    <source>
        <dbReference type="PROSITE" id="PS50222"/>
    </source>
</evidence>
<dbReference type="PROSITE" id="PS50222">
    <property type="entry name" value="EF_HAND_2"/>
    <property type="match status" value="1"/>
</dbReference>
<evidence type="ECO:0000313" key="4">
    <source>
        <dbReference type="EMBL" id="KAF9603877.1"/>
    </source>
</evidence>
<dbReference type="AlphaFoldDB" id="A0A835LT37"/>
<proteinExistence type="predicted"/>
<dbReference type="Proteomes" id="UP000631114">
    <property type="component" value="Unassembled WGS sequence"/>
</dbReference>
<dbReference type="Gene3D" id="1.10.238.10">
    <property type="entry name" value="EF-hand"/>
    <property type="match status" value="1"/>
</dbReference>
<comment type="caution">
    <text evidence="4">The sequence shown here is derived from an EMBL/GenBank/DDBJ whole genome shotgun (WGS) entry which is preliminary data.</text>
</comment>
<dbReference type="SMART" id="SM00054">
    <property type="entry name" value="EFh"/>
    <property type="match status" value="1"/>
</dbReference>
<evidence type="ECO:0000313" key="5">
    <source>
        <dbReference type="Proteomes" id="UP000631114"/>
    </source>
</evidence>
<dbReference type="SUPFAM" id="SSF47473">
    <property type="entry name" value="EF-hand"/>
    <property type="match status" value="1"/>
</dbReference>
<sequence>MTFYLFTSVKKEMTVEEFKTWLKQYDADGDGRISRDELRTAIRSLGMCFTAWKSRRGVRIADVNHNGFIDDSEIEHLVEFAKKKLGMKIVPY</sequence>
<evidence type="ECO:0000256" key="2">
    <source>
        <dbReference type="ARBA" id="ARBA00022837"/>
    </source>
</evidence>
<dbReference type="PANTHER" id="PTHR23050">
    <property type="entry name" value="CALCIUM BINDING PROTEIN"/>
    <property type="match status" value="1"/>
</dbReference>
<dbReference type="EMBL" id="JADFTS010000006">
    <property type="protein sequence ID" value="KAF9603877.1"/>
    <property type="molecule type" value="Genomic_DNA"/>
</dbReference>
<accession>A0A835LT37</accession>
<dbReference type="InterPro" id="IPR011992">
    <property type="entry name" value="EF-hand-dom_pair"/>
</dbReference>
<reference evidence="4 5" key="1">
    <citation type="submission" date="2020-10" db="EMBL/GenBank/DDBJ databases">
        <title>The Coptis chinensis genome and diversification of protoberbering-type alkaloids.</title>
        <authorList>
            <person name="Wang B."/>
            <person name="Shu S."/>
            <person name="Song C."/>
            <person name="Liu Y."/>
        </authorList>
    </citation>
    <scope>NUCLEOTIDE SEQUENCE [LARGE SCALE GENOMIC DNA]</scope>
    <source>
        <strain evidence="4">HL-2020</strain>
        <tissue evidence="4">Leaf</tissue>
    </source>
</reference>
<feature type="domain" description="EF-hand" evidence="3">
    <location>
        <begin position="13"/>
        <end position="48"/>
    </location>
</feature>
<dbReference type="OrthoDB" id="26525at2759"/>
<organism evidence="4 5">
    <name type="scientific">Coptis chinensis</name>
    <dbReference type="NCBI Taxonomy" id="261450"/>
    <lineage>
        <taxon>Eukaryota</taxon>
        <taxon>Viridiplantae</taxon>
        <taxon>Streptophyta</taxon>
        <taxon>Embryophyta</taxon>
        <taxon>Tracheophyta</taxon>
        <taxon>Spermatophyta</taxon>
        <taxon>Magnoliopsida</taxon>
        <taxon>Ranunculales</taxon>
        <taxon>Ranunculaceae</taxon>
        <taxon>Coptidoideae</taxon>
        <taxon>Coptis</taxon>
    </lineage>
</organism>
<keyword evidence="1" id="KW-0677">Repeat</keyword>
<dbReference type="InterPro" id="IPR002048">
    <property type="entry name" value="EF_hand_dom"/>
</dbReference>
<dbReference type="InterPro" id="IPR050145">
    <property type="entry name" value="Centrin_CML-like"/>
</dbReference>
<keyword evidence="5" id="KW-1185">Reference proteome</keyword>
<gene>
    <name evidence="4" type="ORF">IFM89_038135</name>
</gene>
<dbReference type="Pfam" id="PF13202">
    <property type="entry name" value="EF-hand_5"/>
    <property type="match status" value="2"/>
</dbReference>